<accession>S8AI73</accession>
<gene>
    <name evidence="2" type="ORF">PDE_00346</name>
</gene>
<dbReference type="AlphaFoldDB" id="S8AI73"/>
<dbReference type="HOGENOM" id="CLU_2655267_0_0_1"/>
<dbReference type="Proteomes" id="UP000019376">
    <property type="component" value="Unassembled WGS sequence"/>
</dbReference>
<feature type="region of interest" description="Disordered" evidence="1">
    <location>
        <begin position="1"/>
        <end position="60"/>
    </location>
</feature>
<proteinExistence type="predicted"/>
<name>S8AI73_PENO1</name>
<feature type="compositionally biased region" description="Polar residues" evidence="1">
    <location>
        <begin position="48"/>
        <end position="60"/>
    </location>
</feature>
<evidence type="ECO:0000256" key="1">
    <source>
        <dbReference type="SAM" id="MobiDB-lite"/>
    </source>
</evidence>
<evidence type="ECO:0000313" key="2">
    <source>
        <dbReference type="EMBL" id="EPS25413.1"/>
    </source>
</evidence>
<organism evidence="2 3">
    <name type="scientific">Penicillium oxalicum (strain 114-2 / CGMCC 5302)</name>
    <name type="common">Penicillium decumbens</name>
    <dbReference type="NCBI Taxonomy" id="933388"/>
    <lineage>
        <taxon>Eukaryota</taxon>
        <taxon>Fungi</taxon>
        <taxon>Dikarya</taxon>
        <taxon>Ascomycota</taxon>
        <taxon>Pezizomycotina</taxon>
        <taxon>Eurotiomycetes</taxon>
        <taxon>Eurotiomycetidae</taxon>
        <taxon>Eurotiales</taxon>
        <taxon>Aspergillaceae</taxon>
        <taxon>Penicillium</taxon>
    </lineage>
</organism>
<dbReference type="EMBL" id="KB644408">
    <property type="protein sequence ID" value="EPS25413.1"/>
    <property type="molecule type" value="Genomic_DNA"/>
</dbReference>
<protein>
    <submittedName>
        <fullName evidence="2">Uncharacterized protein</fullName>
    </submittedName>
</protein>
<reference evidence="2 3" key="1">
    <citation type="journal article" date="2013" name="PLoS ONE">
        <title>Genomic and secretomic analyses reveal unique features of the lignocellulolytic enzyme system of Penicillium decumbens.</title>
        <authorList>
            <person name="Liu G."/>
            <person name="Zhang L."/>
            <person name="Wei X."/>
            <person name="Zou G."/>
            <person name="Qin Y."/>
            <person name="Ma L."/>
            <person name="Li J."/>
            <person name="Zheng H."/>
            <person name="Wang S."/>
            <person name="Wang C."/>
            <person name="Xun L."/>
            <person name="Zhao G.-P."/>
            <person name="Zhou Z."/>
            <person name="Qu Y."/>
        </authorList>
    </citation>
    <scope>NUCLEOTIDE SEQUENCE [LARGE SCALE GENOMIC DNA]</scope>
    <source>
        <strain evidence="3">114-2 / CGMCC 5302</strain>
    </source>
</reference>
<sequence length="76" mass="8238">MAPKEKRGIFKDSSRVTGSKHSTLKNPNIQSLSGITPAAGCAGRRSQDMQQAVQMSATSTSYRPVTEPVRQYITVV</sequence>
<keyword evidence="3" id="KW-1185">Reference proteome</keyword>
<feature type="compositionally biased region" description="Basic and acidic residues" evidence="1">
    <location>
        <begin position="1"/>
        <end position="14"/>
    </location>
</feature>
<evidence type="ECO:0000313" key="3">
    <source>
        <dbReference type="Proteomes" id="UP000019376"/>
    </source>
</evidence>
<feature type="compositionally biased region" description="Polar residues" evidence="1">
    <location>
        <begin position="15"/>
        <end position="34"/>
    </location>
</feature>